<organism evidence="1">
    <name type="scientific">marine sediment metagenome</name>
    <dbReference type="NCBI Taxonomy" id="412755"/>
    <lineage>
        <taxon>unclassified sequences</taxon>
        <taxon>metagenomes</taxon>
        <taxon>ecological metagenomes</taxon>
    </lineage>
</organism>
<evidence type="ECO:0008006" key="2">
    <source>
        <dbReference type="Google" id="ProtNLM"/>
    </source>
</evidence>
<protein>
    <recommendedName>
        <fullName evidence="2">3'-5' exonuclease domain-containing protein</fullName>
    </recommendedName>
</protein>
<reference evidence="1" key="1">
    <citation type="journal article" date="2014" name="Front. Microbiol.">
        <title>High frequency of phylogenetically diverse reductive dehalogenase-homologous genes in deep subseafloor sedimentary metagenomes.</title>
        <authorList>
            <person name="Kawai M."/>
            <person name="Futagami T."/>
            <person name="Toyoda A."/>
            <person name="Takaki Y."/>
            <person name="Nishi S."/>
            <person name="Hori S."/>
            <person name="Arai W."/>
            <person name="Tsubouchi T."/>
            <person name="Morono Y."/>
            <person name="Uchiyama I."/>
            <person name="Ito T."/>
            <person name="Fujiyama A."/>
            <person name="Inagaki F."/>
            <person name="Takami H."/>
        </authorList>
    </citation>
    <scope>NUCLEOTIDE SEQUENCE</scope>
    <source>
        <strain evidence="1">Expedition CK06-06</strain>
    </source>
</reference>
<dbReference type="AlphaFoldDB" id="X1FFZ8"/>
<sequence length="246" mass="28475">EILLGIGKYGNKKKHLGSSWSGHLTEEQILYASIDAFLSLCTYKIMIDPNIILKLKKNKSEKIIKEQYKLNQTEYSNSYKNISFDNMWKTLNCYTSIFSGNKPITKLKLVNVVSNSYKPIATKYDMNEIEEIVDLALIEWRKSNLITCNDDIISITKNISESSNTNMNINIDFIDMWNTLKNDTTIFSGYKPIKKKKLINVIFNSYKPFVKKYNIVEIEEIIDSVLVAWGNEGLIIYKDNIIIVRK</sequence>
<accession>X1FFZ8</accession>
<evidence type="ECO:0000313" key="1">
    <source>
        <dbReference type="EMBL" id="GAH28329.1"/>
    </source>
</evidence>
<gene>
    <name evidence="1" type="ORF">S03H2_08093</name>
</gene>
<dbReference type="InterPro" id="IPR012337">
    <property type="entry name" value="RNaseH-like_sf"/>
</dbReference>
<dbReference type="InterPro" id="IPR036397">
    <property type="entry name" value="RNaseH_sf"/>
</dbReference>
<proteinExistence type="predicted"/>
<dbReference type="EMBL" id="BARU01003867">
    <property type="protein sequence ID" value="GAH28329.1"/>
    <property type="molecule type" value="Genomic_DNA"/>
</dbReference>
<dbReference type="GO" id="GO:0003676">
    <property type="term" value="F:nucleic acid binding"/>
    <property type="evidence" value="ECO:0007669"/>
    <property type="project" value="InterPro"/>
</dbReference>
<dbReference type="SUPFAM" id="SSF53098">
    <property type="entry name" value="Ribonuclease H-like"/>
    <property type="match status" value="1"/>
</dbReference>
<dbReference type="Gene3D" id="3.30.420.10">
    <property type="entry name" value="Ribonuclease H-like superfamily/Ribonuclease H"/>
    <property type="match status" value="1"/>
</dbReference>
<feature type="non-terminal residue" evidence="1">
    <location>
        <position position="1"/>
    </location>
</feature>
<comment type="caution">
    <text evidence="1">The sequence shown here is derived from an EMBL/GenBank/DDBJ whole genome shotgun (WGS) entry which is preliminary data.</text>
</comment>
<name>X1FFZ8_9ZZZZ</name>